<name>A0A8S2L9L2_9BILA</name>
<accession>A0A8S2L9L2</accession>
<dbReference type="AlphaFoldDB" id="A0A8S2L9L2"/>
<dbReference type="SUPFAM" id="SSF47473">
    <property type="entry name" value="EF-hand"/>
    <property type="match status" value="1"/>
</dbReference>
<dbReference type="Gene3D" id="1.10.238.10">
    <property type="entry name" value="EF-hand"/>
    <property type="match status" value="1"/>
</dbReference>
<evidence type="ECO:0000313" key="4">
    <source>
        <dbReference type="Proteomes" id="UP000682733"/>
    </source>
</evidence>
<reference evidence="3" key="1">
    <citation type="submission" date="2021-02" db="EMBL/GenBank/DDBJ databases">
        <authorList>
            <person name="Nowell W R."/>
        </authorList>
    </citation>
    <scope>NUCLEOTIDE SEQUENCE</scope>
</reference>
<gene>
    <name evidence="2" type="ORF">OVA965_LOCUS19811</name>
    <name evidence="3" type="ORF">TMI583_LOCUS19986</name>
</gene>
<dbReference type="EMBL" id="CAJOBA010013718">
    <property type="protein sequence ID" value="CAF3880553.1"/>
    <property type="molecule type" value="Genomic_DNA"/>
</dbReference>
<sequence length="273" mass="31036">IFISYNPDGKLTKDNFTLMFLDDEFGSIWSTHQWADKDKKLKIKMIDHFWKAFDTDSSEIVDFDELITTLAKLSSKALSEEFGQFYGYIMLEKNNRTAVHCGKSNTDATVYGKKLYSNGIYRIRIKIEKLNGNAWVSGISWIFLGIISSKTQKKEDSYLVTSANGWGGRCGMLYTSVYVNGIYSPSYGGFDGDIAEKDTIELILNCNENKIQLFNERSKNTFEIAVDINRCPFPWQLQVNFVPRGQSHDSSSLSTLLKMFTSDNVRMSGNISL</sequence>
<dbReference type="EMBL" id="CAJNOK010010318">
    <property type="protein sequence ID" value="CAF1112206.1"/>
    <property type="molecule type" value="Genomic_DNA"/>
</dbReference>
<evidence type="ECO:0000313" key="3">
    <source>
        <dbReference type="EMBL" id="CAF3880553.1"/>
    </source>
</evidence>
<organism evidence="3 4">
    <name type="scientific">Didymodactylos carnosus</name>
    <dbReference type="NCBI Taxonomy" id="1234261"/>
    <lineage>
        <taxon>Eukaryota</taxon>
        <taxon>Metazoa</taxon>
        <taxon>Spiralia</taxon>
        <taxon>Gnathifera</taxon>
        <taxon>Rotifera</taxon>
        <taxon>Eurotatoria</taxon>
        <taxon>Bdelloidea</taxon>
        <taxon>Philodinida</taxon>
        <taxon>Philodinidae</taxon>
        <taxon>Didymodactylos</taxon>
    </lineage>
</organism>
<dbReference type="GO" id="GO:0005509">
    <property type="term" value="F:calcium ion binding"/>
    <property type="evidence" value="ECO:0007669"/>
    <property type="project" value="InterPro"/>
</dbReference>
<protein>
    <recommendedName>
        <fullName evidence="1">EF-hand domain-containing protein</fullName>
    </recommendedName>
</protein>
<dbReference type="InterPro" id="IPR043136">
    <property type="entry name" value="B30.2/SPRY_sf"/>
</dbReference>
<feature type="non-terminal residue" evidence="3">
    <location>
        <position position="273"/>
    </location>
</feature>
<evidence type="ECO:0000259" key="1">
    <source>
        <dbReference type="PROSITE" id="PS50222"/>
    </source>
</evidence>
<dbReference type="InterPro" id="IPR002048">
    <property type="entry name" value="EF_hand_dom"/>
</dbReference>
<dbReference type="Gene3D" id="2.60.120.920">
    <property type="match status" value="1"/>
</dbReference>
<proteinExistence type="predicted"/>
<dbReference type="Proteomes" id="UP000677228">
    <property type="component" value="Unassembled WGS sequence"/>
</dbReference>
<feature type="domain" description="EF-hand" evidence="1">
    <location>
        <begin position="41"/>
        <end position="76"/>
    </location>
</feature>
<evidence type="ECO:0000313" key="2">
    <source>
        <dbReference type="EMBL" id="CAF1112206.1"/>
    </source>
</evidence>
<comment type="caution">
    <text evidence="3">The sequence shown here is derived from an EMBL/GenBank/DDBJ whole genome shotgun (WGS) entry which is preliminary data.</text>
</comment>
<dbReference type="PROSITE" id="PS50222">
    <property type="entry name" value="EF_HAND_2"/>
    <property type="match status" value="1"/>
</dbReference>
<dbReference type="Proteomes" id="UP000682733">
    <property type="component" value="Unassembled WGS sequence"/>
</dbReference>
<dbReference type="InterPro" id="IPR011992">
    <property type="entry name" value="EF-hand-dom_pair"/>
</dbReference>